<dbReference type="eggNOG" id="COG1247">
    <property type="taxonomic scope" value="Bacteria"/>
</dbReference>
<dbReference type="PANTHER" id="PTHR48079:SF6">
    <property type="entry name" value="NAD(P)-BINDING DOMAIN-CONTAINING PROTEIN-RELATED"/>
    <property type="match status" value="1"/>
</dbReference>
<dbReference type="PATRIC" id="fig|1297742.4.peg.3812"/>
<accession>A0A0H4WZR6</accession>
<dbReference type="Gene3D" id="3.40.50.720">
    <property type="entry name" value="NAD(P)-binding Rossmann-like Domain"/>
    <property type="match status" value="1"/>
</dbReference>
<dbReference type="EMBL" id="CP012109">
    <property type="protein sequence ID" value="AKQ66860.1"/>
    <property type="molecule type" value="Genomic_DNA"/>
</dbReference>
<evidence type="ECO:0000313" key="2">
    <source>
        <dbReference type="EMBL" id="AKQ66860.1"/>
    </source>
</evidence>
<dbReference type="InterPro" id="IPR036291">
    <property type="entry name" value="NAD(P)-bd_dom_sf"/>
</dbReference>
<dbReference type="Pfam" id="PF00583">
    <property type="entry name" value="Acetyltransf_1"/>
    <property type="match status" value="1"/>
</dbReference>
<dbReference type="InterPro" id="IPR051783">
    <property type="entry name" value="NAD(P)-dependent_oxidoreduct"/>
</dbReference>
<dbReference type="Gene3D" id="3.40.630.30">
    <property type="match status" value="1"/>
</dbReference>
<dbReference type="InterPro" id="IPR001509">
    <property type="entry name" value="Epimerase_deHydtase"/>
</dbReference>
<dbReference type="STRING" id="1297742.A176_003772"/>
<dbReference type="OrthoDB" id="9808276at2"/>
<dbReference type="InterPro" id="IPR000182">
    <property type="entry name" value="GNAT_dom"/>
</dbReference>
<dbReference type="PANTHER" id="PTHR48079">
    <property type="entry name" value="PROTEIN YEEZ"/>
    <property type="match status" value="1"/>
</dbReference>
<dbReference type="InterPro" id="IPR016181">
    <property type="entry name" value="Acyl_CoA_acyltransferase"/>
</dbReference>
<evidence type="ECO:0000313" key="3">
    <source>
        <dbReference type="Proteomes" id="UP000009026"/>
    </source>
</evidence>
<evidence type="ECO:0000259" key="1">
    <source>
        <dbReference type="PROSITE" id="PS51186"/>
    </source>
</evidence>
<dbReference type="Proteomes" id="UP000009026">
    <property type="component" value="Chromosome"/>
</dbReference>
<gene>
    <name evidence="2" type="ORF">A176_003772</name>
</gene>
<protein>
    <submittedName>
        <fullName evidence="2">Nucleoside-diphosphate-sugar epimerase</fullName>
    </submittedName>
</protein>
<dbReference type="GO" id="GO:0005737">
    <property type="term" value="C:cytoplasm"/>
    <property type="evidence" value="ECO:0007669"/>
    <property type="project" value="TreeGrafter"/>
</dbReference>
<organism evidence="2 3">
    <name type="scientific">Pseudomyxococcus hansupus</name>
    <dbReference type="NCBI Taxonomy" id="1297742"/>
    <lineage>
        <taxon>Bacteria</taxon>
        <taxon>Pseudomonadati</taxon>
        <taxon>Myxococcota</taxon>
        <taxon>Myxococcia</taxon>
        <taxon>Myxococcales</taxon>
        <taxon>Cystobacterineae</taxon>
        <taxon>Myxococcaceae</taxon>
        <taxon>Pseudomyxococcus</taxon>
    </lineage>
</organism>
<dbReference type="KEGG" id="mym:A176_003772"/>
<dbReference type="SUPFAM" id="SSF51735">
    <property type="entry name" value="NAD(P)-binding Rossmann-fold domains"/>
    <property type="match status" value="1"/>
</dbReference>
<name>A0A0H4WZR6_9BACT</name>
<dbReference type="AlphaFoldDB" id="A0A0H4WZR6"/>
<sequence>MTPPLVLLGSGYTLTRFAVAEARAGRDVLAATRDAARRAELEHAGARVTSVEDALLQTAGAHVVISVPPDAGLDARIAAALAERMPERLIYLSSTGVYGRARGHVDEDTPVELSTPSSRERVEAESRYLQLGARVMRIAGIYGPGRSMHTRLLSGALRIPEGGGGRISRIHVDDLVDAIRVVLARGEAGAVFCVADDRPAPTEEPVAWLSARLGVPMPPRVPLDSLNETVRGDRAISNARLRSLGWAPRYPDFIAGYTALLEAEGRPSVPSALSVRRLQPEDVDAFRALRLRGLLDSPEAFGASHAEDAALPLDAMRGWLEAGPSQVVLGAFEGPQLVGTLGLKREVRAKLAHKAVVWGMFVPQEFRSRGVGRRLLSALVEEGRKMEGLECVLLVVSVGNAAAHALYRSVGFRTYGVEPHALKVGDTFVDGELMILTL</sequence>
<dbReference type="RefSeq" id="WP_002640286.1">
    <property type="nucleotide sequence ID" value="NZ_CP012109.1"/>
</dbReference>
<dbReference type="GO" id="GO:0016747">
    <property type="term" value="F:acyltransferase activity, transferring groups other than amino-acyl groups"/>
    <property type="evidence" value="ECO:0007669"/>
    <property type="project" value="InterPro"/>
</dbReference>
<dbReference type="CDD" id="cd04301">
    <property type="entry name" value="NAT_SF"/>
    <property type="match status" value="1"/>
</dbReference>
<proteinExistence type="predicted"/>
<dbReference type="eggNOG" id="COG0451">
    <property type="taxonomic scope" value="Bacteria"/>
</dbReference>
<reference evidence="2 3" key="1">
    <citation type="journal article" date="2016" name="PLoS ONE">
        <title>Complete Genome Sequence and Comparative Genomics of a Novel Myxobacterium Myxococcus hansupus.</title>
        <authorList>
            <person name="Sharma G."/>
            <person name="Narwani T."/>
            <person name="Subramanian S."/>
        </authorList>
    </citation>
    <scope>NUCLEOTIDE SEQUENCE [LARGE SCALE GENOMIC DNA]</scope>
    <source>
        <strain evidence="3">mixupus</strain>
    </source>
</reference>
<keyword evidence="3" id="KW-1185">Reference proteome</keyword>
<dbReference type="Pfam" id="PF01370">
    <property type="entry name" value="Epimerase"/>
    <property type="match status" value="1"/>
</dbReference>
<dbReference type="SUPFAM" id="SSF55729">
    <property type="entry name" value="Acyl-CoA N-acyltransferases (Nat)"/>
    <property type="match status" value="1"/>
</dbReference>
<dbReference type="GO" id="GO:0004029">
    <property type="term" value="F:aldehyde dehydrogenase (NAD+) activity"/>
    <property type="evidence" value="ECO:0007669"/>
    <property type="project" value="TreeGrafter"/>
</dbReference>
<dbReference type="PROSITE" id="PS51186">
    <property type="entry name" value="GNAT"/>
    <property type="match status" value="1"/>
</dbReference>
<feature type="domain" description="N-acetyltransferase" evidence="1">
    <location>
        <begin position="273"/>
        <end position="438"/>
    </location>
</feature>